<dbReference type="EMBL" id="CACRUE010000045">
    <property type="protein sequence ID" value="VYU54378.1"/>
    <property type="molecule type" value="Genomic_DNA"/>
</dbReference>
<sequence length="680" mass="80558">MGENKIGLKEKIKGKNKLIFFLSDYKKDAVSEDYEYKPESKKIKGEQTPDAPTKYFINCLKEKGETLDSILCITSFRANGGKDGTENNYNKNAYKHYERMIETFYKDELKEENRPKLERICFDYDFEKNTNIEENDRYKRLFESIDQHLEKGDEQHEPDNIYIDYTSGMRDISFLIILIIRYLENIGIKCRGMIYSYRPPRGSNEIGNNKIVDLKSTYDLFELLNGVNEFTSFGKAKALSEYYKKISKKDSLNNANKKSNEEDREINQKDEAVEKINDLIDVMKRFSDVISLCMVQEIDNIMRQLQAGISEVKKVLNPDPNQKQEKSVIFTLENSMFYNLITQIENKFYIKDGKDITYIDIIRWCLDNDLIQQALTLYVEKIPQYYLDDKHKFYDIEEENLKATINNNNESKDYAHIFYTDIFSNIWYNKLNYPINQVKAEENQDYKNNEKINQIKNIIEKNKHQILSRENIFLENYGENIKKVIDKIYDIMNKIYRENQEVRIVRMKLSRNTQHMPKTEEKFINTFKVDNKLIGNILEEIGQINSIYNMKYLFVNKEKEYVLSRKINSIIILRKSDIKPPWLNNKINLNEFVELMEDYVYFKIMRNQINHASSDELKDEVINYLTAQGYKVDINEKGIKDEIKKIMYRSIDSIVSIAEKIEDNKENEDKSEQAAITSEA</sequence>
<dbReference type="AlphaFoldDB" id="A0A6N3FQ75"/>
<gene>
    <name evidence="1" type="ORF">IBLFYP30_00522</name>
</gene>
<accession>A0A6N3FQ75</accession>
<evidence type="ECO:0000313" key="1">
    <source>
        <dbReference type="EMBL" id="VYU54378.1"/>
    </source>
</evidence>
<protein>
    <submittedName>
        <fullName evidence="1">CRISPR-associated (Cas) DxTHG family protein</fullName>
    </submittedName>
</protein>
<reference evidence="1" key="1">
    <citation type="submission" date="2019-11" db="EMBL/GenBank/DDBJ databases">
        <authorList>
            <person name="Feng L."/>
        </authorList>
    </citation>
    <scope>NUCLEOTIDE SEQUENCE</scope>
    <source>
        <strain evidence="1">IbartlettiiLFYP30</strain>
    </source>
</reference>
<organism evidence="1">
    <name type="scientific">Intestinibacter bartlettii</name>
    <dbReference type="NCBI Taxonomy" id="261299"/>
    <lineage>
        <taxon>Bacteria</taxon>
        <taxon>Bacillati</taxon>
        <taxon>Bacillota</taxon>
        <taxon>Clostridia</taxon>
        <taxon>Peptostreptococcales</taxon>
        <taxon>Peptostreptococcaceae</taxon>
        <taxon>Intestinibacter</taxon>
    </lineage>
</organism>
<name>A0A6N3FQ75_9FIRM</name>
<dbReference type="RefSeq" id="WP_024047682.1">
    <property type="nucleotide sequence ID" value="NZ_CACRUE010000045.1"/>
</dbReference>
<proteinExistence type="predicted"/>